<dbReference type="InterPro" id="IPR011989">
    <property type="entry name" value="ARM-like"/>
</dbReference>
<dbReference type="InterPro" id="IPR015943">
    <property type="entry name" value="WD40/YVTN_repeat-like_dom_sf"/>
</dbReference>
<feature type="repeat" description="WD" evidence="3">
    <location>
        <begin position="1597"/>
        <end position="1637"/>
    </location>
</feature>
<comment type="caution">
    <text evidence="7">The sequence shown here is derived from an EMBL/GenBank/DDBJ whole genome shotgun (WGS) entry which is preliminary data.</text>
</comment>
<dbReference type="Gene3D" id="2.130.10.10">
    <property type="entry name" value="YVTN repeat-like/Quinoprotein amine dehydrogenase"/>
    <property type="match status" value="2"/>
</dbReference>
<keyword evidence="2" id="KW-0677">Repeat</keyword>
<evidence type="ECO:0000256" key="3">
    <source>
        <dbReference type="PROSITE-ProRule" id="PRU00221"/>
    </source>
</evidence>
<dbReference type="PANTHER" id="PTHR46866:SF1">
    <property type="entry name" value="GH12955P"/>
    <property type="match status" value="1"/>
</dbReference>
<dbReference type="Gene3D" id="1.25.10.10">
    <property type="entry name" value="Leucine-rich Repeat Variant"/>
    <property type="match status" value="1"/>
</dbReference>
<dbReference type="PROSITE" id="PS50011">
    <property type="entry name" value="PROTEIN_KINASE_DOM"/>
    <property type="match status" value="1"/>
</dbReference>
<dbReference type="Gene3D" id="1.10.510.10">
    <property type="entry name" value="Transferase(Phosphotransferase) domain 1"/>
    <property type="match status" value="2"/>
</dbReference>
<reference evidence="7" key="1">
    <citation type="submission" date="2021-01" db="EMBL/GenBank/DDBJ databases">
        <title>Adiantum capillus-veneris genome.</title>
        <authorList>
            <person name="Fang Y."/>
            <person name="Liao Q."/>
        </authorList>
    </citation>
    <scope>NUCLEOTIDE SEQUENCE</scope>
    <source>
        <strain evidence="7">H3</strain>
        <tissue evidence="7">Leaf</tissue>
    </source>
</reference>
<dbReference type="Pfam" id="PF00400">
    <property type="entry name" value="WD40"/>
    <property type="match status" value="2"/>
</dbReference>
<evidence type="ECO:0000313" key="8">
    <source>
        <dbReference type="Proteomes" id="UP000886520"/>
    </source>
</evidence>
<dbReference type="InterPro" id="IPR008271">
    <property type="entry name" value="Ser/Thr_kinase_AS"/>
</dbReference>
<dbReference type="PROSITE" id="PS50082">
    <property type="entry name" value="WD_REPEATS_2"/>
    <property type="match status" value="1"/>
</dbReference>
<dbReference type="PROSITE" id="PS00108">
    <property type="entry name" value="PROTEIN_KINASE_ST"/>
    <property type="match status" value="1"/>
</dbReference>
<dbReference type="InterPro" id="IPR019775">
    <property type="entry name" value="WD40_repeat_CS"/>
</dbReference>
<dbReference type="InterPro" id="IPR011009">
    <property type="entry name" value="Kinase-like_dom_sf"/>
</dbReference>
<dbReference type="Gene3D" id="1.10.1540.10">
    <property type="entry name" value="BEACH domain"/>
    <property type="match status" value="1"/>
</dbReference>
<keyword evidence="1 3" id="KW-0853">WD repeat</keyword>
<dbReference type="PANTHER" id="PTHR46866">
    <property type="entry name" value="GH12955P"/>
    <property type="match status" value="1"/>
</dbReference>
<dbReference type="SMART" id="SM01026">
    <property type="entry name" value="Beach"/>
    <property type="match status" value="1"/>
</dbReference>
<dbReference type="SUPFAM" id="SSF50978">
    <property type="entry name" value="WD40 repeat-like"/>
    <property type="match status" value="1"/>
</dbReference>
<proteinExistence type="predicted"/>
<dbReference type="Pfam" id="PF02138">
    <property type="entry name" value="Beach"/>
    <property type="match status" value="1"/>
</dbReference>
<dbReference type="SMART" id="SM00320">
    <property type="entry name" value="WD40"/>
    <property type="match status" value="5"/>
</dbReference>
<feature type="domain" description="Protein kinase" evidence="5">
    <location>
        <begin position="175"/>
        <end position="504"/>
    </location>
</feature>
<keyword evidence="8" id="KW-1185">Reference proteome</keyword>
<dbReference type="CDD" id="cd06071">
    <property type="entry name" value="Beach"/>
    <property type="match status" value="1"/>
</dbReference>
<dbReference type="InterPro" id="IPR000719">
    <property type="entry name" value="Prot_kinase_dom"/>
</dbReference>
<sequence length="1699" mass="188070">MSLGELEDCVRRAFSDRLLVLHGLFSPPYPRGTHAKCQVDSKTVMGWQESDIQLVIQIVKSGSACSKRICDSEDLTTKIVEGDSSKDRINVNPRTEPAAGEDVSSEQESRKLQENIHGPTATFKISSNTEHGPCKTQIILGRDKQCIEQSVCEGNRACTCNQGQNLTTEVLFLLSFCDASLVETSFDAVINMLNASWITRTNFTSAYSHEQESCEKDQICFNKSGDTQDNLAFLLQRSKGKASHPNIVPVLGAFKSKDGLFLFYPAAPFTLENILHFSPQALDDDWNKRFLVYQLLSAIAYLHNSGIIHGDLKPSNILLTDQMWCWITGFHVNAFENSTKGTVDLCSSLKAGPDGDLSAKKPKPQTFSDDLQSAVRLWCKGELSNYDYLLILNKLAGRRWGDCKFHTVMPWVIDFSVKPEKLSDHGWRDLTKSKWRLAKGDEQLDFTYAMAEIPHHVSDECLSDLAVCIYKARRLPLSILRKTVRSVYEPNEYPASLQRLYQWTPDECIPEFYSDPSIFFSAHSGMSDLAIPYWAKDAEEFILIHREALEGHHVSDYLHHWIDLTFGYKLSGEAAIGAKNVTLVSTSPKLPRSQGRRQLFTLPHPKRQKAMPYNTPISNYRKHDESVSTDGAFKKNFDCKTKASVQMVKKYCPLHSLEIMEEIASFCQHLRHLSPVYASDKRNMMEKVQDKYTSRISDVSFEMYLQDMPTSCKHNFIEAKETSVAELLGALDVKISGEGTYQDFLLWQNTATQNSTSVEGAGCDIFAIGCIIAELYLGRPLFDPISMGEFEERGLEPTVLQQLPAHVQSLVRLMIDINPVRRICAARLLESPFFPPTVRTVHSFVSLLYLMDDQKSRLEVVARLASHGAFILMGSVAAKKCICFGLSSLVLPSENIPVQECIAFLNAALLSLKPHDAKTLLIPVIQHFLQCDRNNDLKIALLHVSFIKKIYKCIGKSSYLQLVHPVVLFALQQSTDAEIVAAASTLIIETCEELGVPITYFQTIGPLLQQFGRDIAICAIDTIVEIGNRLGECLVVKHLLPTLRAMIHVCLSAMPKEKTGPARSWHMLVVKDAIALLDRLLPFLPSTDVYFALVQEPHNVIESVLLDSAVDASLQQHAANTLLSVCQRIGEDAAAGYIVPRLQPLFVAACCYNFDASKDCGENSGFLSSCATLESVSHHQTISSADLDMSELSNADSKNAFNSLAKSKTQLDLLHSLYTGLASLLGIERLRRRLKTWLITEQILLKVYGWKWENNGVCQRDGDKSAEDHVSFAKPRAEFTSTSLLFNEIGWSLPQPAANKSKGSTMGENINEPSSGFETGHNGVSGSWAWLPVSEDCLDSTDYLSRPGLVLNAAKDERPWPVKATVSYAWRAHSGPLKAIAFGDGESSFFTAGVGTKMRGLVKQWQLSTTKAIMGYTGHEEVVNDVCILPWTQRVVSCDGSIHLWDAQTGKCAAVFSESSKTVARSSSSALIENNGMHSIGAAVTPGTATPGGMLFTGLHGSQYTCIHLMEAEQRLAAGTGSGHLRFFDLPSGQSLHIWRCDFDSSGSSLVSAITSAGKQSFMDGGCVVSSPWIAVGFGTGLCRLMDLRLGNFVASWRAHESFITKLAAFEGHYLVSSSLDKTLCLWDLRRNVTAKLQTFHGHSYGVSSFEIWGNNLLSTGGNKIGISAIPHPSSEVLSSLYLEKKARLHVAETSEMWS</sequence>
<dbReference type="PROSITE" id="PS50197">
    <property type="entry name" value="BEACH"/>
    <property type="match status" value="1"/>
</dbReference>
<dbReference type="InterPro" id="IPR000409">
    <property type="entry name" value="BEACH_dom"/>
</dbReference>
<dbReference type="InterPro" id="IPR036372">
    <property type="entry name" value="BEACH_dom_sf"/>
</dbReference>
<name>A0A9D4V0F3_ADICA</name>
<evidence type="ECO:0000259" key="6">
    <source>
        <dbReference type="PROSITE" id="PS50197"/>
    </source>
</evidence>
<dbReference type="InterPro" id="IPR016024">
    <property type="entry name" value="ARM-type_fold"/>
</dbReference>
<dbReference type="SMART" id="SM00220">
    <property type="entry name" value="S_TKc"/>
    <property type="match status" value="1"/>
</dbReference>
<evidence type="ECO:0000313" key="7">
    <source>
        <dbReference type="EMBL" id="KAI5077475.1"/>
    </source>
</evidence>
<dbReference type="EMBL" id="JABFUD020000007">
    <property type="protein sequence ID" value="KAI5077475.1"/>
    <property type="molecule type" value="Genomic_DNA"/>
</dbReference>
<feature type="domain" description="BEACH" evidence="6">
    <location>
        <begin position="363"/>
        <end position="627"/>
    </location>
</feature>
<feature type="region of interest" description="Disordered" evidence="4">
    <location>
        <begin position="86"/>
        <end position="112"/>
    </location>
</feature>
<dbReference type="InterPro" id="IPR036322">
    <property type="entry name" value="WD40_repeat_dom_sf"/>
</dbReference>
<dbReference type="GO" id="GO:0004672">
    <property type="term" value="F:protein kinase activity"/>
    <property type="evidence" value="ECO:0007669"/>
    <property type="project" value="InterPro"/>
</dbReference>
<dbReference type="Pfam" id="PF00069">
    <property type="entry name" value="Pkinase"/>
    <property type="match status" value="1"/>
</dbReference>
<dbReference type="SUPFAM" id="SSF56112">
    <property type="entry name" value="Protein kinase-like (PK-like)"/>
    <property type="match status" value="2"/>
</dbReference>
<dbReference type="Proteomes" id="UP000886520">
    <property type="component" value="Chromosome 7"/>
</dbReference>
<dbReference type="GO" id="GO:0005524">
    <property type="term" value="F:ATP binding"/>
    <property type="evidence" value="ECO:0007669"/>
    <property type="project" value="InterPro"/>
</dbReference>
<dbReference type="OrthoDB" id="29306at2759"/>
<dbReference type="SUPFAM" id="SSF48371">
    <property type="entry name" value="ARM repeat"/>
    <property type="match status" value="1"/>
</dbReference>
<dbReference type="PROSITE" id="PS00678">
    <property type="entry name" value="WD_REPEATS_1"/>
    <property type="match status" value="1"/>
</dbReference>
<dbReference type="SUPFAM" id="SSF81837">
    <property type="entry name" value="BEACH domain"/>
    <property type="match status" value="1"/>
</dbReference>
<dbReference type="InterPro" id="IPR001680">
    <property type="entry name" value="WD40_rpt"/>
</dbReference>
<evidence type="ECO:0000259" key="5">
    <source>
        <dbReference type="PROSITE" id="PS50011"/>
    </source>
</evidence>
<gene>
    <name evidence="7" type="ORF">GOP47_0007299</name>
</gene>
<evidence type="ECO:0000256" key="1">
    <source>
        <dbReference type="ARBA" id="ARBA00022574"/>
    </source>
</evidence>
<organism evidence="7 8">
    <name type="scientific">Adiantum capillus-veneris</name>
    <name type="common">Maidenhair fern</name>
    <dbReference type="NCBI Taxonomy" id="13818"/>
    <lineage>
        <taxon>Eukaryota</taxon>
        <taxon>Viridiplantae</taxon>
        <taxon>Streptophyta</taxon>
        <taxon>Embryophyta</taxon>
        <taxon>Tracheophyta</taxon>
        <taxon>Polypodiopsida</taxon>
        <taxon>Polypodiidae</taxon>
        <taxon>Polypodiales</taxon>
        <taxon>Pteridineae</taxon>
        <taxon>Pteridaceae</taxon>
        <taxon>Vittarioideae</taxon>
        <taxon>Adiantum</taxon>
    </lineage>
</organism>
<accession>A0A9D4V0F3</accession>
<evidence type="ECO:0000256" key="2">
    <source>
        <dbReference type="ARBA" id="ARBA00022737"/>
    </source>
</evidence>
<evidence type="ECO:0000256" key="4">
    <source>
        <dbReference type="SAM" id="MobiDB-lite"/>
    </source>
</evidence>
<protein>
    <submittedName>
        <fullName evidence="7">Uncharacterized protein</fullName>
    </submittedName>
</protein>